<sequence length="103" mass="11144">MPLPDRPAPPWQAPDPALVYGEPHTTPDGSTVITVSRVGLFGRVQPLGLFVIRDGVPRWSAAVDSTRVALLGEFIGLVAATLATLALLRRPPWPDLSARVRER</sequence>
<evidence type="ECO:0000313" key="2">
    <source>
        <dbReference type="EMBL" id="MFF0544221.1"/>
    </source>
</evidence>
<feature type="compositionally biased region" description="Pro residues" evidence="1">
    <location>
        <begin position="1"/>
        <end position="13"/>
    </location>
</feature>
<gene>
    <name evidence="2" type="ORF">ACFYTF_15430</name>
</gene>
<reference evidence="2 3" key="1">
    <citation type="submission" date="2024-10" db="EMBL/GenBank/DDBJ databases">
        <title>The Natural Products Discovery Center: Release of the First 8490 Sequenced Strains for Exploring Actinobacteria Biosynthetic Diversity.</title>
        <authorList>
            <person name="Kalkreuter E."/>
            <person name="Kautsar S.A."/>
            <person name="Yang D."/>
            <person name="Bader C.D."/>
            <person name="Teijaro C.N."/>
            <person name="Fluegel L."/>
            <person name="Davis C.M."/>
            <person name="Simpson J.R."/>
            <person name="Lauterbach L."/>
            <person name="Steele A.D."/>
            <person name="Gui C."/>
            <person name="Meng S."/>
            <person name="Li G."/>
            <person name="Viehrig K."/>
            <person name="Ye F."/>
            <person name="Su P."/>
            <person name="Kiefer A.F."/>
            <person name="Nichols A."/>
            <person name="Cepeda A.J."/>
            <person name="Yan W."/>
            <person name="Fan B."/>
            <person name="Jiang Y."/>
            <person name="Adhikari A."/>
            <person name="Zheng C.-J."/>
            <person name="Schuster L."/>
            <person name="Cowan T.M."/>
            <person name="Smanski M.J."/>
            <person name="Chevrette M.G."/>
            <person name="De Carvalho L.P.S."/>
            <person name="Shen B."/>
        </authorList>
    </citation>
    <scope>NUCLEOTIDE SEQUENCE [LARGE SCALE GENOMIC DNA]</scope>
    <source>
        <strain evidence="2 3">NPDC004045</strain>
    </source>
</reference>
<accession>A0ABW6PP84</accession>
<protein>
    <submittedName>
        <fullName evidence="2">Uncharacterized protein</fullName>
    </submittedName>
</protein>
<feature type="region of interest" description="Disordered" evidence="1">
    <location>
        <begin position="1"/>
        <end position="25"/>
    </location>
</feature>
<evidence type="ECO:0000313" key="3">
    <source>
        <dbReference type="Proteomes" id="UP001601444"/>
    </source>
</evidence>
<proteinExistence type="predicted"/>
<evidence type="ECO:0000256" key="1">
    <source>
        <dbReference type="SAM" id="MobiDB-lite"/>
    </source>
</evidence>
<name>A0ABW6PP84_9NOCA</name>
<dbReference type="Proteomes" id="UP001601444">
    <property type="component" value="Unassembled WGS sequence"/>
</dbReference>
<dbReference type="EMBL" id="JBIAMX010000008">
    <property type="protein sequence ID" value="MFF0544221.1"/>
    <property type="molecule type" value="Genomic_DNA"/>
</dbReference>
<comment type="caution">
    <text evidence="2">The sequence shown here is derived from an EMBL/GenBank/DDBJ whole genome shotgun (WGS) entry which is preliminary data.</text>
</comment>
<organism evidence="2 3">
    <name type="scientific">Nocardia thailandica</name>
    <dbReference type="NCBI Taxonomy" id="257275"/>
    <lineage>
        <taxon>Bacteria</taxon>
        <taxon>Bacillati</taxon>
        <taxon>Actinomycetota</taxon>
        <taxon>Actinomycetes</taxon>
        <taxon>Mycobacteriales</taxon>
        <taxon>Nocardiaceae</taxon>
        <taxon>Nocardia</taxon>
    </lineage>
</organism>
<keyword evidence="3" id="KW-1185">Reference proteome</keyword>
<dbReference type="RefSeq" id="WP_387700826.1">
    <property type="nucleotide sequence ID" value="NZ_JBIAMX010000008.1"/>
</dbReference>